<name>A0AAE1Q028_9EUCA</name>
<dbReference type="AlphaFoldDB" id="A0AAE1Q028"/>
<dbReference type="EMBL" id="JAWZYT010000965">
    <property type="protein sequence ID" value="KAK4316960.1"/>
    <property type="molecule type" value="Genomic_DNA"/>
</dbReference>
<reference evidence="1" key="1">
    <citation type="submission" date="2023-11" db="EMBL/GenBank/DDBJ databases">
        <title>Genome assemblies of two species of porcelain crab, Petrolisthes cinctipes and Petrolisthes manimaculis (Anomura: Porcellanidae).</title>
        <authorList>
            <person name="Angst P."/>
        </authorList>
    </citation>
    <scope>NUCLEOTIDE SEQUENCE</scope>
    <source>
        <strain evidence="1">PB745_02</strain>
        <tissue evidence="1">Gill</tissue>
    </source>
</reference>
<protein>
    <submittedName>
        <fullName evidence="1">Uncharacterized protein</fullName>
    </submittedName>
</protein>
<feature type="non-terminal residue" evidence="1">
    <location>
        <position position="25"/>
    </location>
</feature>
<sequence length="25" mass="3036">MFIELHSISYPKPSFREKIEVKISR</sequence>
<evidence type="ECO:0000313" key="2">
    <source>
        <dbReference type="Proteomes" id="UP001292094"/>
    </source>
</evidence>
<comment type="caution">
    <text evidence="1">The sequence shown here is derived from an EMBL/GenBank/DDBJ whole genome shotgun (WGS) entry which is preliminary data.</text>
</comment>
<organism evidence="1 2">
    <name type="scientific">Petrolisthes manimaculis</name>
    <dbReference type="NCBI Taxonomy" id="1843537"/>
    <lineage>
        <taxon>Eukaryota</taxon>
        <taxon>Metazoa</taxon>
        <taxon>Ecdysozoa</taxon>
        <taxon>Arthropoda</taxon>
        <taxon>Crustacea</taxon>
        <taxon>Multicrustacea</taxon>
        <taxon>Malacostraca</taxon>
        <taxon>Eumalacostraca</taxon>
        <taxon>Eucarida</taxon>
        <taxon>Decapoda</taxon>
        <taxon>Pleocyemata</taxon>
        <taxon>Anomura</taxon>
        <taxon>Galatheoidea</taxon>
        <taxon>Porcellanidae</taxon>
        <taxon>Petrolisthes</taxon>
    </lineage>
</organism>
<gene>
    <name evidence="1" type="ORF">Pmani_011924</name>
</gene>
<keyword evidence="2" id="KW-1185">Reference proteome</keyword>
<evidence type="ECO:0000313" key="1">
    <source>
        <dbReference type="EMBL" id="KAK4316960.1"/>
    </source>
</evidence>
<accession>A0AAE1Q028</accession>
<proteinExistence type="predicted"/>
<dbReference type="Proteomes" id="UP001292094">
    <property type="component" value="Unassembled WGS sequence"/>
</dbReference>